<proteinExistence type="predicted"/>
<accession>A0A841APJ2</accession>
<dbReference type="AlphaFoldDB" id="A0A841APJ2"/>
<sequence>MNQQSAPSHPQQTAVDHETLVANDTVLGLRGELRTLQEKALPASQAELAIAEERISELQEEVLVLRDELAAERYGRQQELDNIFASKSWRVGSAVLAPLTRLRGRRR</sequence>
<dbReference type="RefSeq" id="WP_184238175.1">
    <property type="nucleotide sequence ID" value="NZ_JACHMJ010000001.1"/>
</dbReference>
<feature type="coiled-coil region" evidence="1">
    <location>
        <begin position="41"/>
        <end position="68"/>
    </location>
</feature>
<keyword evidence="1" id="KW-0175">Coiled coil</keyword>
<dbReference type="EMBL" id="JACHMJ010000001">
    <property type="protein sequence ID" value="MBB5844228.1"/>
    <property type="molecule type" value="Genomic_DNA"/>
</dbReference>
<organism evidence="2 3">
    <name type="scientific">Conyzicola lurida</name>
    <dbReference type="NCBI Taxonomy" id="1172621"/>
    <lineage>
        <taxon>Bacteria</taxon>
        <taxon>Bacillati</taxon>
        <taxon>Actinomycetota</taxon>
        <taxon>Actinomycetes</taxon>
        <taxon>Micrococcales</taxon>
        <taxon>Microbacteriaceae</taxon>
        <taxon>Conyzicola</taxon>
    </lineage>
</organism>
<keyword evidence="3" id="KW-1185">Reference proteome</keyword>
<protein>
    <submittedName>
        <fullName evidence="2">Ethanolamine utilization cobalamin adenosyltransferase</fullName>
    </submittedName>
</protein>
<gene>
    <name evidence="2" type="ORF">HD599_002551</name>
</gene>
<evidence type="ECO:0000256" key="1">
    <source>
        <dbReference type="SAM" id="Coils"/>
    </source>
</evidence>
<evidence type="ECO:0000313" key="2">
    <source>
        <dbReference type="EMBL" id="MBB5844228.1"/>
    </source>
</evidence>
<dbReference type="Proteomes" id="UP000536685">
    <property type="component" value="Unassembled WGS sequence"/>
</dbReference>
<evidence type="ECO:0000313" key="3">
    <source>
        <dbReference type="Proteomes" id="UP000536685"/>
    </source>
</evidence>
<reference evidence="2 3" key="1">
    <citation type="submission" date="2020-08" db="EMBL/GenBank/DDBJ databases">
        <title>Sequencing the genomes of 1000 actinobacteria strains.</title>
        <authorList>
            <person name="Klenk H.-P."/>
        </authorList>
    </citation>
    <scope>NUCLEOTIDE SEQUENCE [LARGE SCALE GENOMIC DNA]</scope>
    <source>
        <strain evidence="2 3">DSM 105784</strain>
    </source>
</reference>
<dbReference type="GO" id="GO:0016740">
    <property type="term" value="F:transferase activity"/>
    <property type="evidence" value="ECO:0007669"/>
    <property type="project" value="UniProtKB-KW"/>
</dbReference>
<name>A0A841APJ2_9MICO</name>
<comment type="caution">
    <text evidence="2">The sequence shown here is derived from an EMBL/GenBank/DDBJ whole genome shotgun (WGS) entry which is preliminary data.</text>
</comment>
<keyword evidence="2" id="KW-0808">Transferase</keyword>